<dbReference type="SUPFAM" id="SSF50475">
    <property type="entry name" value="FMN-binding split barrel"/>
    <property type="match status" value="1"/>
</dbReference>
<sequence>MTSPRGSLDTRFSDPVAHALGWPEVVSLLTSAELYWLTTVRSDGRPHTCPLVGVWAQGAFSFCTGTGEQKHANLEHRADVSVTTGANTWTEGTDVVVEGRAERVRGRERLALLAAAWRDKYGDQWAWQADDEGFHDDGEQPGSRPWVYVVPPAKVIAFGKRPHSQTTFRF</sequence>
<organism evidence="3 4">
    <name type="scientific">Luteipulveratus flavus</name>
    <dbReference type="NCBI Taxonomy" id="3031728"/>
    <lineage>
        <taxon>Bacteria</taxon>
        <taxon>Bacillati</taxon>
        <taxon>Actinomycetota</taxon>
        <taxon>Actinomycetes</taxon>
        <taxon>Micrococcales</taxon>
        <taxon>Dermacoccaceae</taxon>
        <taxon>Luteipulveratus</taxon>
    </lineage>
</organism>
<evidence type="ECO:0000313" key="4">
    <source>
        <dbReference type="Proteomes" id="UP001528912"/>
    </source>
</evidence>
<dbReference type="PANTHER" id="PTHR35176:SF4">
    <property type="entry name" value="PYRIDOXAMINE 5'-PHOSPHATE OXIDASE-RELATED FMN-BINDING"/>
    <property type="match status" value="1"/>
</dbReference>
<keyword evidence="4" id="KW-1185">Reference proteome</keyword>
<feature type="domain" description="Pyridoxamine 5'-phosphate oxidase N-terminal" evidence="2">
    <location>
        <begin position="23"/>
        <end position="125"/>
    </location>
</feature>
<dbReference type="RefSeq" id="WP_277191136.1">
    <property type="nucleotide sequence ID" value="NZ_JAROAV010000010.1"/>
</dbReference>
<protein>
    <submittedName>
        <fullName evidence="3">Pyridoxamine 5'-phosphate oxidase family protein</fullName>
    </submittedName>
</protein>
<dbReference type="InterPro" id="IPR012349">
    <property type="entry name" value="Split_barrel_FMN-bd"/>
</dbReference>
<dbReference type="InterPro" id="IPR011576">
    <property type="entry name" value="Pyridox_Oxase_N"/>
</dbReference>
<keyword evidence="1" id="KW-0560">Oxidoreductase</keyword>
<proteinExistence type="predicted"/>
<dbReference type="PANTHER" id="PTHR35176">
    <property type="entry name" value="HEME OXYGENASE HI_0854-RELATED"/>
    <property type="match status" value="1"/>
</dbReference>
<evidence type="ECO:0000313" key="3">
    <source>
        <dbReference type="EMBL" id="MDF8263401.1"/>
    </source>
</evidence>
<dbReference type="InterPro" id="IPR052019">
    <property type="entry name" value="F420H2_bilvrd_red/Heme_oxyg"/>
</dbReference>
<comment type="caution">
    <text evidence="3">The sequence shown here is derived from an EMBL/GenBank/DDBJ whole genome shotgun (WGS) entry which is preliminary data.</text>
</comment>
<evidence type="ECO:0000259" key="2">
    <source>
        <dbReference type="Pfam" id="PF01243"/>
    </source>
</evidence>
<accession>A0ABT6C372</accession>
<dbReference type="EMBL" id="JAROAV010000010">
    <property type="protein sequence ID" value="MDF8263401.1"/>
    <property type="molecule type" value="Genomic_DNA"/>
</dbReference>
<name>A0ABT6C372_9MICO</name>
<dbReference type="Gene3D" id="2.30.110.10">
    <property type="entry name" value="Electron Transport, Fmn-binding Protein, Chain A"/>
    <property type="match status" value="1"/>
</dbReference>
<dbReference type="Pfam" id="PF01243">
    <property type="entry name" value="PNPOx_N"/>
    <property type="match status" value="1"/>
</dbReference>
<gene>
    <name evidence="3" type="ORF">P4R38_03960</name>
</gene>
<reference evidence="3 4" key="1">
    <citation type="submission" date="2023-03" db="EMBL/GenBank/DDBJ databases">
        <title>YIM 133296 draft genome.</title>
        <authorList>
            <person name="Xiong L."/>
        </authorList>
    </citation>
    <scope>NUCLEOTIDE SEQUENCE [LARGE SCALE GENOMIC DNA]</scope>
    <source>
        <strain evidence="3 4">YIM 133296</strain>
    </source>
</reference>
<dbReference type="Proteomes" id="UP001528912">
    <property type="component" value="Unassembled WGS sequence"/>
</dbReference>
<evidence type="ECO:0000256" key="1">
    <source>
        <dbReference type="ARBA" id="ARBA00023002"/>
    </source>
</evidence>